<dbReference type="Pfam" id="PF12833">
    <property type="entry name" value="HTH_18"/>
    <property type="match status" value="1"/>
</dbReference>
<dbReference type="PROSITE" id="PS01124">
    <property type="entry name" value="HTH_ARAC_FAMILY_2"/>
    <property type="match status" value="1"/>
</dbReference>
<dbReference type="GO" id="GO:0003700">
    <property type="term" value="F:DNA-binding transcription factor activity"/>
    <property type="evidence" value="ECO:0007669"/>
    <property type="project" value="InterPro"/>
</dbReference>
<dbReference type="Proteomes" id="UP000477386">
    <property type="component" value="Unassembled WGS sequence"/>
</dbReference>
<accession>A0A6M0IRW8</accession>
<proteinExistence type="predicted"/>
<keyword evidence="1" id="KW-0805">Transcription regulation</keyword>
<dbReference type="InterPro" id="IPR018062">
    <property type="entry name" value="HTH_AraC-typ_CS"/>
</dbReference>
<gene>
    <name evidence="5" type="ORF">GK091_25430</name>
</gene>
<name>A0A6M0IRW8_9BACT</name>
<evidence type="ECO:0000256" key="1">
    <source>
        <dbReference type="ARBA" id="ARBA00023015"/>
    </source>
</evidence>
<evidence type="ECO:0000313" key="6">
    <source>
        <dbReference type="Proteomes" id="UP000477386"/>
    </source>
</evidence>
<keyword evidence="6" id="KW-1185">Reference proteome</keyword>
<dbReference type="InterPro" id="IPR009057">
    <property type="entry name" value="Homeodomain-like_sf"/>
</dbReference>
<organism evidence="5 6">
    <name type="scientific">Spirosoma agri</name>
    <dbReference type="NCBI Taxonomy" id="1987381"/>
    <lineage>
        <taxon>Bacteria</taxon>
        <taxon>Pseudomonadati</taxon>
        <taxon>Bacteroidota</taxon>
        <taxon>Cytophagia</taxon>
        <taxon>Cytophagales</taxon>
        <taxon>Cytophagaceae</taxon>
        <taxon>Spirosoma</taxon>
    </lineage>
</organism>
<dbReference type="InterPro" id="IPR020449">
    <property type="entry name" value="Tscrpt_reg_AraC-type_HTH"/>
</dbReference>
<dbReference type="AlphaFoldDB" id="A0A6M0IRW8"/>
<dbReference type="SMART" id="SM00342">
    <property type="entry name" value="HTH_ARAC"/>
    <property type="match status" value="1"/>
</dbReference>
<comment type="caution">
    <text evidence="5">The sequence shown here is derived from an EMBL/GenBank/DDBJ whole genome shotgun (WGS) entry which is preliminary data.</text>
</comment>
<dbReference type="PANTHER" id="PTHR43280:SF2">
    <property type="entry name" value="HTH-TYPE TRANSCRIPTIONAL REGULATOR EXSA"/>
    <property type="match status" value="1"/>
</dbReference>
<keyword evidence="2" id="KW-0238">DNA-binding</keyword>
<dbReference type="PANTHER" id="PTHR43280">
    <property type="entry name" value="ARAC-FAMILY TRANSCRIPTIONAL REGULATOR"/>
    <property type="match status" value="1"/>
</dbReference>
<evidence type="ECO:0000256" key="2">
    <source>
        <dbReference type="ARBA" id="ARBA00023125"/>
    </source>
</evidence>
<dbReference type="InterPro" id="IPR018060">
    <property type="entry name" value="HTH_AraC"/>
</dbReference>
<evidence type="ECO:0000313" key="5">
    <source>
        <dbReference type="EMBL" id="NEU70245.1"/>
    </source>
</evidence>
<reference evidence="5 6" key="1">
    <citation type="submission" date="2020-02" db="EMBL/GenBank/DDBJ databases">
        <title>Draft genome sequence of two Spirosoma agri KCTC 52727 and Spirosoma terrae KCTC 52035.</title>
        <authorList>
            <person name="Rojas J."/>
            <person name="Ambika Manirajan B."/>
            <person name="Ratering S."/>
            <person name="Suarez C."/>
            <person name="Schnell S."/>
        </authorList>
    </citation>
    <scope>NUCLEOTIDE SEQUENCE [LARGE SCALE GENOMIC DNA]</scope>
    <source>
        <strain evidence="5 6">KCTC 52727</strain>
    </source>
</reference>
<dbReference type="PROSITE" id="PS00041">
    <property type="entry name" value="HTH_ARAC_FAMILY_1"/>
    <property type="match status" value="1"/>
</dbReference>
<dbReference type="GO" id="GO:0043565">
    <property type="term" value="F:sequence-specific DNA binding"/>
    <property type="evidence" value="ECO:0007669"/>
    <property type="project" value="InterPro"/>
</dbReference>
<keyword evidence="3" id="KW-0804">Transcription</keyword>
<evidence type="ECO:0000259" key="4">
    <source>
        <dbReference type="PROSITE" id="PS01124"/>
    </source>
</evidence>
<feature type="domain" description="HTH araC/xylS-type" evidence="4">
    <location>
        <begin position="189"/>
        <end position="287"/>
    </location>
</feature>
<protein>
    <submittedName>
        <fullName evidence="5">Helix-turn-helix transcriptional regulator</fullName>
    </submittedName>
</protein>
<dbReference type="Gene3D" id="1.10.10.60">
    <property type="entry name" value="Homeodomain-like"/>
    <property type="match status" value="2"/>
</dbReference>
<sequence>MNKHFLKHTFSLLNIDHVELNSRWNYKNVVSPYHRIYYIDKGEGQLSDQTKTLKLEAGYLYMIPSYTLCNLICTSYLSQYFVQFFEESADGTFMFSTVRLIAKVKAKEIDVANFQRLVEINPGRGINRSDNPSVYEKNIYYKEYQQLNNQQKFSDFLETQGILLQLLSRFTVPEMVQAKEAEAIPVKILDAMRFVFVNLHLPLTIKLLAEKVNLNPEYFSRLFETHTGTRPLAFIQEKRIERAVHIMATSQASLSEIANLTGFTSLPHFTRMFKKIIGLPPGMYRRQLQSPSVPSL</sequence>
<evidence type="ECO:0000256" key="3">
    <source>
        <dbReference type="ARBA" id="ARBA00023163"/>
    </source>
</evidence>
<dbReference type="PRINTS" id="PR00032">
    <property type="entry name" value="HTHARAC"/>
</dbReference>
<dbReference type="SUPFAM" id="SSF46689">
    <property type="entry name" value="Homeodomain-like"/>
    <property type="match status" value="2"/>
</dbReference>
<dbReference type="EMBL" id="JAAGNZ010000003">
    <property type="protein sequence ID" value="NEU70245.1"/>
    <property type="molecule type" value="Genomic_DNA"/>
</dbReference>